<name>A0A931DC21_9MICC</name>
<evidence type="ECO:0000256" key="1">
    <source>
        <dbReference type="SAM" id="Phobius"/>
    </source>
</evidence>
<protein>
    <submittedName>
        <fullName evidence="2">Uncharacterized protein</fullName>
    </submittedName>
</protein>
<gene>
    <name evidence="2" type="ORF">IW252_002595</name>
</gene>
<evidence type="ECO:0000313" key="3">
    <source>
        <dbReference type="Proteomes" id="UP000625033"/>
    </source>
</evidence>
<proteinExistence type="predicted"/>
<dbReference type="Proteomes" id="UP000625033">
    <property type="component" value="Unassembled WGS sequence"/>
</dbReference>
<evidence type="ECO:0000313" key="2">
    <source>
        <dbReference type="EMBL" id="MBG6085828.1"/>
    </source>
</evidence>
<keyword evidence="3" id="KW-1185">Reference proteome</keyword>
<reference evidence="2" key="1">
    <citation type="submission" date="2020-11" db="EMBL/GenBank/DDBJ databases">
        <title>Sequencing the genomes of 1000 actinobacteria strains.</title>
        <authorList>
            <person name="Klenk H.-P."/>
        </authorList>
    </citation>
    <scope>NUCLEOTIDE SEQUENCE</scope>
    <source>
        <strain evidence="2">DSM 26152</strain>
    </source>
</reference>
<comment type="caution">
    <text evidence="2">The sequence shown here is derived from an EMBL/GenBank/DDBJ whole genome shotgun (WGS) entry which is preliminary data.</text>
</comment>
<sequence>MDTTLTKGELELMLDRLAAFRKRFEQLHELCEVGTGMYTGGYGYMWARDGHEDDVKEIKIDLGRLAGLAEPAIAATQSYVLTEVHGQVQNLSPVSAWLTCMQPRPALGPEDILMACRSAEGRLTVLIEDRKKVEGTFAWKIARLIGWPKRVRDLAGLTADSAGGRATVYGLGALMFGALASVIGSIIWAGVTAAMKLTGLGA</sequence>
<feature type="transmembrane region" description="Helical" evidence="1">
    <location>
        <begin position="168"/>
        <end position="191"/>
    </location>
</feature>
<organism evidence="2 3">
    <name type="scientific">Zhihengliuella flava</name>
    <dbReference type="NCBI Taxonomy" id="1285193"/>
    <lineage>
        <taxon>Bacteria</taxon>
        <taxon>Bacillati</taxon>
        <taxon>Actinomycetota</taxon>
        <taxon>Actinomycetes</taxon>
        <taxon>Micrococcales</taxon>
        <taxon>Micrococcaceae</taxon>
        <taxon>Zhihengliuella</taxon>
    </lineage>
</organism>
<dbReference type="RefSeq" id="WP_196836970.1">
    <property type="nucleotide sequence ID" value="NZ_JADOTZ010000001.1"/>
</dbReference>
<dbReference type="AlphaFoldDB" id="A0A931DC21"/>
<keyword evidence="1" id="KW-0472">Membrane</keyword>
<accession>A0A931DC21</accession>
<keyword evidence="1" id="KW-1133">Transmembrane helix</keyword>
<dbReference type="EMBL" id="JADOTZ010000001">
    <property type="protein sequence ID" value="MBG6085828.1"/>
    <property type="molecule type" value="Genomic_DNA"/>
</dbReference>
<keyword evidence="1" id="KW-0812">Transmembrane</keyword>